<protein>
    <submittedName>
        <fullName evidence="6">ABC transporter ATP-binding protein</fullName>
    </submittedName>
</protein>
<dbReference type="AlphaFoldDB" id="A0A8J7W499"/>
<dbReference type="GO" id="GO:0005524">
    <property type="term" value="F:ATP binding"/>
    <property type="evidence" value="ECO:0007669"/>
    <property type="project" value="UniProtKB-KW"/>
</dbReference>
<dbReference type="Proteomes" id="UP000675664">
    <property type="component" value="Unassembled WGS sequence"/>
</dbReference>
<name>A0A8J7W499_9FIRM</name>
<feature type="domain" description="ABC transporter" evidence="5">
    <location>
        <begin position="2"/>
        <end position="214"/>
    </location>
</feature>
<evidence type="ECO:0000256" key="4">
    <source>
        <dbReference type="ARBA" id="ARBA00022840"/>
    </source>
</evidence>
<comment type="caution">
    <text evidence="6">The sequence shown here is derived from an EMBL/GenBank/DDBJ whole genome shotgun (WGS) entry which is preliminary data.</text>
</comment>
<reference evidence="6" key="1">
    <citation type="submission" date="2021-04" db="EMBL/GenBank/DDBJ databases">
        <title>Sinoanaerobacter chloroacetimidivorans sp. nov., an obligate anaerobic bacterium isolated from anaerobic sludge.</title>
        <authorList>
            <person name="Bao Y."/>
        </authorList>
    </citation>
    <scope>NUCLEOTIDE SEQUENCE</scope>
    <source>
        <strain evidence="6">BAD-6</strain>
    </source>
</reference>
<dbReference type="Pfam" id="PF00005">
    <property type="entry name" value="ABC_tran"/>
    <property type="match status" value="1"/>
</dbReference>
<accession>A0A8J7W499</accession>
<keyword evidence="3" id="KW-0547">Nucleotide-binding</keyword>
<keyword evidence="4 6" id="KW-0067">ATP-binding</keyword>
<dbReference type="RefSeq" id="WP_227020696.1">
    <property type="nucleotide sequence ID" value="NZ_JAGSND010000038.1"/>
</dbReference>
<dbReference type="InterPro" id="IPR015856">
    <property type="entry name" value="ABC_transpr_CbiO/EcfA_su"/>
</dbReference>
<comment type="subcellular location">
    <subcellularLocation>
        <location evidence="1">Cell membrane</location>
        <topology evidence="1">Peripheral membrane protein</topology>
    </subcellularLocation>
</comment>
<dbReference type="InterPro" id="IPR027417">
    <property type="entry name" value="P-loop_NTPase"/>
</dbReference>
<evidence type="ECO:0000256" key="2">
    <source>
        <dbReference type="ARBA" id="ARBA00022448"/>
    </source>
</evidence>
<dbReference type="PANTHER" id="PTHR43423">
    <property type="entry name" value="ABC TRANSPORTER I FAMILY MEMBER 17"/>
    <property type="match status" value="1"/>
</dbReference>
<dbReference type="InterPro" id="IPR003593">
    <property type="entry name" value="AAA+_ATPase"/>
</dbReference>
<evidence type="ECO:0000259" key="5">
    <source>
        <dbReference type="PROSITE" id="PS50893"/>
    </source>
</evidence>
<dbReference type="GO" id="GO:0022857">
    <property type="term" value="F:transmembrane transporter activity"/>
    <property type="evidence" value="ECO:0007669"/>
    <property type="project" value="UniProtKB-ARBA"/>
</dbReference>
<evidence type="ECO:0000256" key="3">
    <source>
        <dbReference type="ARBA" id="ARBA00022741"/>
    </source>
</evidence>
<dbReference type="SMART" id="SM00382">
    <property type="entry name" value="AAA"/>
    <property type="match status" value="1"/>
</dbReference>
<dbReference type="PROSITE" id="PS50893">
    <property type="entry name" value="ABC_TRANSPORTER_2"/>
    <property type="match status" value="1"/>
</dbReference>
<dbReference type="EMBL" id="JAGSND010000038">
    <property type="protein sequence ID" value="MBR0600614.1"/>
    <property type="molecule type" value="Genomic_DNA"/>
</dbReference>
<proteinExistence type="predicted"/>
<dbReference type="CDD" id="cd03225">
    <property type="entry name" value="ABC_cobalt_CbiO_domain1"/>
    <property type="match status" value="1"/>
</dbReference>
<sequence length="214" mass="24323">MFVFNDVKYKKILEIPNLTIEPEKIITFVGASGSGKTTVLRLMNKIISPTEGSIFYDGEDLKKIPSIELRRKVMMLSQNPVMFGESVKDSLIAGFTFQQKKIPDDQVLYDMLEMVRLKKNLEDPVGVLSGGEKQRLALGRILLLDPEVYLFDEPSSALDEETEEEIIKMLADQVKEKKKTMIMVTHSKGAAERYGDEIIEMANGKILNRRSKYE</sequence>
<evidence type="ECO:0000256" key="1">
    <source>
        <dbReference type="ARBA" id="ARBA00004202"/>
    </source>
</evidence>
<keyword evidence="7" id="KW-1185">Reference proteome</keyword>
<dbReference type="Gene3D" id="3.40.50.300">
    <property type="entry name" value="P-loop containing nucleotide triphosphate hydrolases"/>
    <property type="match status" value="1"/>
</dbReference>
<evidence type="ECO:0000313" key="6">
    <source>
        <dbReference type="EMBL" id="MBR0600614.1"/>
    </source>
</evidence>
<dbReference type="GO" id="GO:0005886">
    <property type="term" value="C:plasma membrane"/>
    <property type="evidence" value="ECO:0007669"/>
    <property type="project" value="UniProtKB-SubCell"/>
</dbReference>
<dbReference type="InterPro" id="IPR003439">
    <property type="entry name" value="ABC_transporter-like_ATP-bd"/>
</dbReference>
<evidence type="ECO:0000313" key="7">
    <source>
        <dbReference type="Proteomes" id="UP000675664"/>
    </source>
</evidence>
<dbReference type="PROSITE" id="PS00211">
    <property type="entry name" value="ABC_TRANSPORTER_1"/>
    <property type="match status" value="1"/>
</dbReference>
<dbReference type="InterPro" id="IPR017871">
    <property type="entry name" value="ABC_transporter-like_CS"/>
</dbReference>
<gene>
    <name evidence="6" type="ORF">KCX82_22345</name>
</gene>
<keyword evidence="2" id="KW-0813">Transport</keyword>
<dbReference type="PANTHER" id="PTHR43423:SF1">
    <property type="entry name" value="ABC TRANSPORTER I FAMILY MEMBER 17"/>
    <property type="match status" value="1"/>
</dbReference>
<organism evidence="6 7">
    <name type="scientific">Sinanaerobacter chloroacetimidivorans</name>
    <dbReference type="NCBI Taxonomy" id="2818044"/>
    <lineage>
        <taxon>Bacteria</taxon>
        <taxon>Bacillati</taxon>
        <taxon>Bacillota</taxon>
        <taxon>Clostridia</taxon>
        <taxon>Peptostreptococcales</taxon>
        <taxon>Anaerovoracaceae</taxon>
        <taxon>Sinanaerobacter</taxon>
    </lineage>
</organism>
<reference evidence="6" key="2">
    <citation type="submission" date="2021-04" db="EMBL/GenBank/DDBJ databases">
        <authorList>
            <person name="Liu J."/>
        </authorList>
    </citation>
    <scope>NUCLEOTIDE SEQUENCE</scope>
    <source>
        <strain evidence="6">BAD-6</strain>
    </source>
</reference>
<dbReference type="GO" id="GO:0016887">
    <property type="term" value="F:ATP hydrolysis activity"/>
    <property type="evidence" value="ECO:0007669"/>
    <property type="project" value="InterPro"/>
</dbReference>
<dbReference type="SUPFAM" id="SSF52540">
    <property type="entry name" value="P-loop containing nucleoside triphosphate hydrolases"/>
    <property type="match status" value="1"/>
</dbReference>